<dbReference type="CDD" id="cd00192">
    <property type="entry name" value="PTKc"/>
    <property type="match status" value="1"/>
</dbReference>
<reference evidence="18" key="1">
    <citation type="submission" date="2022-08" db="UniProtKB">
        <authorList>
            <consortium name="EnsemblMetazoa"/>
        </authorList>
    </citation>
    <scope>IDENTIFICATION</scope>
    <source>
        <strain evidence="18">05x7-T-G4-1.051#20</strain>
    </source>
</reference>
<evidence type="ECO:0000256" key="11">
    <source>
        <dbReference type="ARBA" id="ARBA00051243"/>
    </source>
</evidence>
<dbReference type="Gene3D" id="2.60.40.10">
    <property type="entry name" value="Immunoglobulins"/>
    <property type="match status" value="1"/>
</dbReference>
<feature type="domain" description="Fibronectin type-III" evidence="17">
    <location>
        <begin position="98"/>
        <end position="190"/>
    </location>
</feature>
<keyword evidence="9" id="KW-0675">Receptor</keyword>
<dbReference type="SUPFAM" id="SSF49265">
    <property type="entry name" value="Fibronectin type III"/>
    <property type="match status" value="2"/>
</dbReference>
<sequence length="993" mass="112392">MPKAFLLFNENWTRMRKTGITREFPILLMLLWWEEVIAKTTEYTPTILAEQCKARCAIKEINQQDCLSSCLLSLSELSSQRVLSTATLGNPSINTCAYNEPPRVNKSRTFNIVLKWNYGKLDAEIITYTIWRKLEFEDRDWQFVCSTNDTVLKIDDIAPDINYMFKVVPVTVGDVILQPVETRWVRALPENGSANRPLRISVSNETVNGTSVKVLLSWEPTLERPCLYRLFWMSAKCDVSRSRDLDLTTLPEPSVWVTRLGVSCPYEFKIQSSLDSFFTSVSDFRNMSYRTMDCLPATSYNYSLCAPDAPSEITIKTVKTYVDATHNMSAGDIMLSWKPPSNVSARNKIDFYRIKFRKEGPLHHLQYLVPHVNYTDVPGSQTWVIIKQLHWFNDYRFSITAISAGGKSKDDDCAQTFKLGEFFEFTSKTENPKEKGTQNEAVIAVVVVVLGIFVAFFIICIIKRRKTRQEEAKRKTSDEAFNPLYVATPHSSCQEPLLIDDMEICLENLQLLEVIGEGAFGKVHKGEYRQDNGKLSIVAVKMLKEFADKTEEKSLLKEIEAMKQLGNHPNIVGMLGYCTQSSSLCLIMDFCPLGDLRQYLLNCRHQMMRTGQRVNRGSDSGISPGCERGKTPVFFPVESDGTEEASALPDSCDSECCIHESTLLSYARQIAIGMEFLSQKKFIHRDLAARNILMVDNRRLKISDFGLTRDIYETNMYQPTSSRKLPYKWMAIESIFDQIFTIKSDVWSFGIVLWEIVTLGGSPYPGIPNEDLFRLLKDGYRMDKPENCSPDIYQMMLSAWHPNAECRPSFNDIRLKLETMLEATKSYINLSVSVSQDYYTNDNSSRDSSPNSVPDSVTDSTGSRTSYLVMNTQGETTPSPVIPNTYLSLPQNVLSNSLTECKSACVHGQEMACGFNTELCDMCRSLPCALCKTGTKNKQDGVHSVKSLKDLTSSQSNGEIRKNRNGRKNGYLDISAVEVTQNSVDQSCVFITT</sequence>
<feature type="compositionally biased region" description="Low complexity" evidence="13">
    <location>
        <begin position="841"/>
        <end position="860"/>
    </location>
</feature>
<keyword evidence="5" id="KW-0677">Repeat</keyword>
<dbReference type="SUPFAM" id="SSF56112">
    <property type="entry name" value="Protein kinase-like (PK-like)"/>
    <property type="match status" value="1"/>
</dbReference>
<keyword evidence="3" id="KW-0808">Transferase</keyword>
<dbReference type="EC" id="2.7.10.1" evidence="2"/>
<dbReference type="PROSITE" id="PS00109">
    <property type="entry name" value="PROTEIN_KINASE_TYR"/>
    <property type="match status" value="1"/>
</dbReference>
<dbReference type="PROSITE" id="PS00107">
    <property type="entry name" value="PROTEIN_KINASE_ATP"/>
    <property type="match status" value="1"/>
</dbReference>
<evidence type="ECO:0000259" key="17">
    <source>
        <dbReference type="PROSITE" id="PS50853"/>
    </source>
</evidence>
<evidence type="ECO:0000256" key="3">
    <source>
        <dbReference type="ARBA" id="ARBA00022679"/>
    </source>
</evidence>
<comment type="subcellular location">
    <subcellularLocation>
        <location evidence="1">Membrane</location>
        <topology evidence="1">Single-pass membrane protein</topology>
    </subcellularLocation>
</comment>
<dbReference type="GO" id="GO:0005886">
    <property type="term" value="C:plasma membrane"/>
    <property type="evidence" value="ECO:0007669"/>
    <property type="project" value="TreeGrafter"/>
</dbReference>
<dbReference type="PANTHER" id="PTHR24416:SF620">
    <property type="entry name" value="TYROSINE-PROTEIN KINASE RECEPTOR TORSO"/>
    <property type="match status" value="1"/>
</dbReference>
<dbReference type="FunFam" id="1.10.510.10:FF:000462">
    <property type="entry name" value="Receptor tyrosine kinase"/>
    <property type="match status" value="1"/>
</dbReference>
<dbReference type="PANTHER" id="PTHR24416">
    <property type="entry name" value="TYROSINE-PROTEIN KINASE RECEPTOR"/>
    <property type="match status" value="1"/>
</dbReference>
<keyword evidence="4 14" id="KW-0812">Transmembrane</keyword>
<dbReference type="InterPro" id="IPR013783">
    <property type="entry name" value="Ig-like_fold"/>
</dbReference>
<feature type="binding site" evidence="12">
    <location>
        <position position="541"/>
    </location>
    <ligand>
        <name>ATP</name>
        <dbReference type="ChEBI" id="CHEBI:30616"/>
    </ligand>
</feature>
<keyword evidence="6" id="KW-0418">Kinase</keyword>
<evidence type="ECO:0000256" key="14">
    <source>
        <dbReference type="SAM" id="Phobius"/>
    </source>
</evidence>
<dbReference type="EnsemblMetazoa" id="G14340.1">
    <property type="protein sequence ID" value="G14340.1:cds"/>
    <property type="gene ID" value="G14340"/>
</dbReference>
<feature type="region of interest" description="Disordered" evidence="13">
    <location>
        <begin position="841"/>
        <end position="863"/>
    </location>
</feature>
<feature type="domain" description="Protein kinase" evidence="16">
    <location>
        <begin position="509"/>
        <end position="821"/>
    </location>
</feature>
<keyword evidence="7 14" id="KW-1133">Transmembrane helix</keyword>
<comment type="catalytic activity">
    <reaction evidence="11">
        <text>L-tyrosyl-[protein] + ATP = O-phospho-L-tyrosyl-[protein] + ADP + H(+)</text>
        <dbReference type="Rhea" id="RHEA:10596"/>
        <dbReference type="Rhea" id="RHEA-COMP:10136"/>
        <dbReference type="Rhea" id="RHEA-COMP:20101"/>
        <dbReference type="ChEBI" id="CHEBI:15378"/>
        <dbReference type="ChEBI" id="CHEBI:30616"/>
        <dbReference type="ChEBI" id="CHEBI:46858"/>
        <dbReference type="ChEBI" id="CHEBI:61978"/>
        <dbReference type="ChEBI" id="CHEBI:456216"/>
        <dbReference type="EC" id="2.7.10.1"/>
    </reaction>
</comment>
<name>A0A8W8IJ46_MAGGI</name>
<evidence type="ECO:0000256" key="1">
    <source>
        <dbReference type="ARBA" id="ARBA00004167"/>
    </source>
</evidence>
<protein>
    <recommendedName>
        <fullName evidence="2">receptor protein-tyrosine kinase</fullName>
        <ecNumber evidence="2">2.7.10.1</ecNumber>
    </recommendedName>
</protein>
<dbReference type="InterPro" id="IPR050122">
    <property type="entry name" value="RTK"/>
</dbReference>
<evidence type="ECO:0000256" key="10">
    <source>
        <dbReference type="ARBA" id="ARBA00023180"/>
    </source>
</evidence>
<evidence type="ECO:0000256" key="6">
    <source>
        <dbReference type="ARBA" id="ARBA00022777"/>
    </source>
</evidence>
<dbReference type="Pfam" id="PF00041">
    <property type="entry name" value="fn3"/>
    <property type="match status" value="1"/>
</dbReference>
<evidence type="ECO:0000259" key="16">
    <source>
        <dbReference type="PROSITE" id="PS50011"/>
    </source>
</evidence>
<dbReference type="CDD" id="cd00063">
    <property type="entry name" value="FN3"/>
    <property type="match status" value="1"/>
</dbReference>
<keyword evidence="19" id="KW-1185">Reference proteome</keyword>
<proteinExistence type="predicted"/>
<dbReference type="InterPro" id="IPR008266">
    <property type="entry name" value="Tyr_kinase_AS"/>
</dbReference>
<dbReference type="Gene3D" id="3.30.200.20">
    <property type="entry name" value="Phosphorylase Kinase, domain 1"/>
    <property type="match status" value="1"/>
</dbReference>
<evidence type="ECO:0000256" key="13">
    <source>
        <dbReference type="SAM" id="MobiDB-lite"/>
    </source>
</evidence>
<dbReference type="InterPro" id="IPR020635">
    <property type="entry name" value="Tyr_kinase_cat_dom"/>
</dbReference>
<dbReference type="Pfam" id="PF07714">
    <property type="entry name" value="PK_Tyr_Ser-Thr"/>
    <property type="match status" value="1"/>
</dbReference>
<evidence type="ECO:0000256" key="12">
    <source>
        <dbReference type="PROSITE-ProRule" id="PRU10141"/>
    </source>
</evidence>
<accession>A0A8W8IJ46</accession>
<evidence type="ECO:0000256" key="2">
    <source>
        <dbReference type="ARBA" id="ARBA00011902"/>
    </source>
</evidence>
<dbReference type="GO" id="GO:0043235">
    <property type="term" value="C:receptor complex"/>
    <property type="evidence" value="ECO:0007669"/>
    <property type="project" value="TreeGrafter"/>
</dbReference>
<evidence type="ECO:0000313" key="18">
    <source>
        <dbReference type="EnsemblMetazoa" id="G14340.1:cds"/>
    </source>
</evidence>
<dbReference type="SMR" id="A0A8W8IJ46"/>
<evidence type="ECO:0000256" key="8">
    <source>
        <dbReference type="ARBA" id="ARBA00023136"/>
    </source>
</evidence>
<dbReference type="SMART" id="SM00219">
    <property type="entry name" value="TyrKc"/>
    <property type="match status" value="1"/>
</dbReference>
<dbReference type="InterPro" id="IPR003961">
    <property type="entry name" value="FN3_dom"/>
</dbReference>
<dbReference type="PROSITE" id="PS50853">
    <property type="entry name" value="FN3"/>
    <property type="match status" value="2"/>
</dbReference>
<dbReference type="InterPro" id="IPR001245">
    <property type="entry name" value="Ser-Thr/Tyr_kinase_cat_dom"/>
</dbReference>
<feature type="domain" description="Fibronectin type-III" evidence="17">
    <location>
        <begin position="309"/>
        <end position="422"/>
    </location>
</feature>
<dbReference type="Proteomes" id="UP000005408">
    <property type="component" value="Unassembled WGS sequence"/>
</dbReference>
<keyword evidence="12" id="KW-0547">Nucleotide-binding</keyword>
<evidence type="ECO:0000313" key="19">
    <source>
        <dbReference type="Proteomes" id="UP000005408"/>
    </source>
</evidence>
<organism evidence="18 19">
    <name type="scientific">Magallana gigas</name>
    <name type="common">Pacific oyster</name>
    <name type="synonym">Crassostrea gigas</name>
    <dbReference type="NCBI Taxonomy" id="29159"/>
    <lineage>
        <taxon>Eukaryota</taxon>
        <taxon>Metazoa</taxon>
        <taxon>Spiralia</taxon>
        <taxon>Lophotrochozoa</taxon>
        <taxon>Mollusca</taxon>
        <taxon>Bivalvia</taxon>
        <taxon>Autobranchia</taxon>
        <taxon>Pteriomorphia</taxon>
        <taxon>Ostreida</taxon>
        <taxon>Ostreoidea</taxon>
        <taxon>Ostreidae</taxon>
        <taxon>Magallana</taxon>
    </lineage>
</organism>
<evidence type="ECO:0000256" key="15">
    <source>
        <dbReference type="SAM" id="SignalP"/>
    </source>
</evidence>
<dbReference type="Gene3D" id="1.10.510.10">
    <property type="entry name" value="Transferase(Phosphotransferase) domain 1"/>
    <property type="match status" value="1"/>
</dbReference>
<dbReference type="InterPro" id="IPR017441">
    <property type="entry name" value="Protein_kinase_ATP_BS"/>
</dbReference>
<keyword evidence="12" id="KW-0067">ATP-binding</keyword>
<keyword evidence="8 14" id="KW-0472">Membrane</keyword>
<dbReference type="GO" id="GO:0005524">
    <property type="term" value="F:ATP binding"/>
    <property type="evidence" value="ECO:0007669"/>
    <property type="project" value="UniProtKB-UniRule"/>
</dbReference>
<feature type="transmembrane region" description="Helical" evidence="14">
    <location>
        <begin position="441"/>
        <end position="462"/>
    </location>
</feature>
<dbReference type="InterPro" id="IPR036116">
    <property type="entry name" value="FN3_sf"/>
</dbReference>
<evidence type="ECO:0000256" key="5">
    <source>
        <dbReference type="ARBA" id="ARBA00022737"/>
    </source>
</evidence>
<dbReference type="PROSITE" id="PS50011">
    <property type="entry name" value="PROTEIN_KINASE_DOM"/>
    <property type="match status" value="1"/>
</dbReference>
<evidence type="ECO:0000256" key="7">
    <source>
        <dbReference type="ARBA" id="ARBA00022989"/>
    </source>
</evidence>
<feature type="signal peptide" evidence="15">
    <location>
        <begin position="1"/>
        <end position="38"/>
    </location>
</feature>
<dbReference type="GO" id="GO:0004714">
    <property type="term" value="F:transmembrane receptor protein tyrosine kinase activity"/>
    <property type="evidence" value="ECO:0007669"/>
    <property type="project" value="UniProtKB-EC"/>
</dbReference>
<dbReference type="AlphaFoldDB" id="A0A8W8IJ46"/>
<dbReference type="GO" id="GO:0007169">
    <property type="term" value="P:cell surface receptor protein tyrosine kinase signaling pathway"/>
    <property type="evidence" value="ECO:0007669"/>
    <property type="project" value="TreeGrafter"/>
</dbReference>
<feature type="chain" id="PRO_5036454813" description="receptor protein-tyrosine kinase" evidence="15">
    <location>
        <begin position="39"/>
        <end position="993"/>
    </location>
</feature>
<dbReference type="InterPro" id="IPR000719">
    <property type="entry name" value="Prot_kinase_dom"/>
</dbReference>
<keyword evidence="15" id="KW-0732">Signal</keyword>
<evidence type="ECO:0000256" key="4">
    <source>
        <dbReference type="ARBA" id="ARBA00022692"/>
    </source>
</evidence>
<dbReference type="InterPro" id="IPR011009">
    <property type="entry name" value="Kinase-like_dom_sf"/>
</dbReference>
<evidence type="ECO:0000256" key="9">
    <source>
        <dbReference type="ARBA" id="ARBA00023170"/>
    </source>
</evidence>
<keyword evidence="10" id="KW-0325">Glycoprotein</keyword>